<evidence type="ECO:0000313" key="6">
    <source>
        <dbReference type="EMBL" id="MED6219765.1"/>
    </source>
</evidence>
<dbReference type="PROSITE" id="PS50600">
    <property type="entry name" value="ULP_PROTEASE"/>
    <property type="match status" value="1"/>
</dbReference>
<sequence>MNQEDQGQECNQNQQPEDQDQCNTADTAPASMEERCFIWATTENDNKYDTIFQLRGLNTLEAMRYNFMTMAPKTCIDMVMVSVVCHVLNREHVQMFQRDVYCVPPEILLRPVNVPRQPNPTDCGVYVMKWMEYLDAATLSGAYTFNVRCMVEEWDQLDEFREKIVSEVLLSEHNTLNFEAMNQSKIVTREAITEGGTKL</sequence>
<dbReference type="Gene3D" id="1.10.418.20">
    <property type="match status" value="1"/>
</dbReference>
<keyword evidence="3" id="KW-0378">Hydrolase</keyword>
<comment type="caution">
    <text evidence="6">The sequence shown here is derived from an EMBL/GenBank/DDBJ whole genome shotgun (WGS) entry which is preliminary data.</text>
</comment>
<proteinExistence type="inferred from homology"/>
<dbReference type="EMBL" id="JASCZI010272062">
    <property type="protein sequence ID" value="MED6219765.1"/>
    <property type="molecule type" value="Genomic_DNA"/>
</dbReference>
<evidence type="ECO:0000256" key="4">
    <source>
        <dbReference type="SAM" id="MobiDB-lite"/>
    </source>
</evidence>
<comment type="similarity">
    <text evidence="1">Belongs to the peptidase C48 family.</text>
</comment>
<keyword evidence="7" id="KW-1185">Reference proteome</keyword>
<dbReference type="Proteomes" id="UP001341840">
    <property type="component" value="Unassembled WGS sequence"/>
</dbReference>
<feature type="region of interest" description="Disordered" evidence="4">
    <location>
        <begin position="1"/>
        <end position="26"/>
    </location>
</feature>
<organism evidence="6 7">
    <name type="scientific">Stylosanthes scabra</name>
    <dbReference type="NCBI Taxonomy" id="79078"/>
    <lineage>
        <taxon>Eukaryota</taxon>
        <taxon>Viridiplantae</taxon>
        <taxon>Streptophyta</taxon>
        <taxon>Embryophyta</taxon>
        <taxon>Tracheophyta</taxon>
        <taxon>Spermatophyta</taxon>
        <taxon>Magnoliopsida</taxon>
        <taxon>eudicotyledons</taxon>
        <taxon>Gunneridae</taxon>
        <taxon>Pentapetalae</taxon>
        <taxon>rosids</taxon>
        <taxon>fabids</taxon>
        <taxon>Fabales</taxon>
        <taxon>Fabaceae</taxon>
        <taxon>Papilionoideae</taxon>
        <taxon>50 kb inversion clade</taxon>
        <taxon>dalbergioids sensu lato</taxon>
        <taxon>Dalbergieae</taxon>
        <taxon>Pterocarpus clade</taxon>
        <taxon>Stylosanthes</taxon>
    </lineage>
</organism>
<evidence type="ECO:0000256" key="2">
    <source>
        <dbReference type="ARBA" id="ARBA00022670"/>
    </source>
</evidence>
<evidence type="ECO:0000256" key="3">
    <source>
        <dbReference type="ARBA" id="ARBA00022801"/>
    </source>
</evidence>
<dbReference type="InterPro" id="IPR003653">
    <property type="entry name" value="Peptidase_C48_C"/>
</dbReference>
<reference evidence="6 7" key="1">
    <citation type="journal article" date="2023" name="Plants (Basel)">
        <title>Bridging the Gap: Combining Genomics and Transcriptomics Approaches to Understand Stylosanthes scabra, an Orphan Legume from the Brazilian Caatinga.</title>
        <authorList>
            <person name="Ferreira-Neto J.R.C."/>
            <person name="da Silva M.D."/>
            <person name="Binneck E."/>
            <person name="de Melo N.F."/>
            <person name="da Silva R.H."/>
            <person name="de Melo A.L.T.M."/>
            <person name="Pandolfi V."/>
            <person name="Bustamante F.O."/>
            <person name="Brasileiro-Vidal A.C."/>
            <person name="Benko-Iseppon A.M."/>
        </authorList>
    </citation>
    <scope>NUCLEOTIDE SEQUENCE [LARGE SCALE GENOMIC DNA]</scope>
    <source>
        <tissue evidence="6">Leaves</tissue>
    </source>
</reference>
<accession>A0ABU6ZCS8</accession>
<gene>
    <name evidence="6" type="ORF">PIB30_038794</name>
</gene>
<evidence type="ECO:0000259" key="5">
    <source>
        <dbReference type="PROSITE" id="PS50600"/>
    </source>
</evidence>
<name>A0ABU6ZCS8_9FABA</name>
<keyword evidence="2" id="KW-0645">Protease</keyword>
<feature type="domain" description="Ubiquitin-like protease family profile" evidence="5">
    <location>
        <begin position="1"/>
        <end position="134"/>
    </location>
</feature>
<dbReference type="SUPFAM" id="SSF54001">
    <property type="entry name" value="Cysteine proteinases"/>
    <property type="match status" value="2"/>
</dbReference>
<dbReference type="InterPro" id="IPR038765">
    <property type="entry name" value="Papain-like_cys_pep_sf"/>
</dbReference>
<dbReference type="Pfam" id="PF02902">
    <property type="entry name" value="Peptidase_C48"/>
    <property type="match status" value="1"/>
</dbReference>
<evidence type="ECO:0000256" key="1">
    <source>
        <dbReference type="ARBA" id="ARBA00005234"/>
    </source>
</evidence>
<evidence type="ECO:0000313" key="7">
    <source>
        <dbReference type="Proteomes" id="UP001341840"/>
    </source>
</evidence>
<protein>
    <recommendedName>
        <fullName evidence="5">Ubiquitin-like protease family profile domain-containing protein</fullName>
    </recommendedName>
</protein>